<dbReference type="EMBL" id="CP151506">
    <property type="protein sequence ID" value="WZN62768.1"/>
    <property type="molecule type" value="Genomic_DNA"/>
</dbReference>
<organism evidence="8 9">
    <name type="scientific">Chloropicon roscoffensis</name>
    <dbReference type="NCBI Taxonomy" id="1461544"/>
    <lineage>
        <taxon>Eukaryota</taxon>
        <taxon>Viridiplantae</taxon>
        <taxon>Chlorophyta</taxon>
        <taxon>Chloropicophyceae</taxon>
        <taxon>Chloropicales</taxon>
        <taxon>Chloropicaceae</taxon>
        <taxon>Chloropicon</taxon>
    </lineage>
</organism>
<dbReference type="AlphaFoldDB" id="A0AAX4P9E7"/>
<evidence type="ECO:0000256" key="4">
    <source>
        <dbReference type="ARBA" id="ARBA00023212"/>
    </source>
</evidence>
<dbReference type="PANTHER" id="PTHR14326:SF44">
    <property type="entry name" value="TARGETING PROTEIN FOR XKLP2"/>
    <property type="match status" value="1"/>
</dbReference>
<feature type="compositionally biased region" description="Low complexity" evidence="6">
    <location>
        <begin position="217"/>
        <end position="229"/>
    </location>
</feature>
<dbReference type="GO" id="GO:0005819">
    <property type="term" value="C:spindle"/>
    <property type="evidence" value="ECO:0007669"/>
    <property type="project" value="InterPro"/>
</dbReference>
<dbReference type="GO" id="GO:0060236">
    <property type="term" value="P:regulation of mitotic spindle organization"/>
    <property type="evidence" value="ECO:0007669"/>
    <property type="project" value="InterPro"/>
</dbReference>
<comment type="similarity">
    <text evidence="2">Belongs to the TPX2 family.</text>
</comment>
<evidence type="ECO:0000256" key="5">
    <source>
        <dbReference type="SAM" id="Coils"/>
    </source>
</evidence>
<feature type="region of interest" description="Disordered" evidence="6">
    <location>
        <begin position="72"/>
        <end position="109"/>
    </location>
</feature>
<accession>A0AAX4P9E7</accession>
<feature type="compositionally biased region" description="Basic and acidic residues" evidence="6">
    <location>
        <begin position="463"/>
        <end position="501"/>
    </location>
</feature>
<keyword evidence="5" id="KW-0175">Coiled coil</keyword>
<keyword evidence="3" id="KW-0963">Cytoplasm</keyword>
<feature type="region of interest" description="Disordered" evidence="6">
    <location>
        <begin position="31"/>
        <end position="54"/>
    </location>
</feature>
<evidence type="ECO:0000256" key="1">
    <source>
        <dbReference type="ARBA" id="ARBA00004245"/>
    </source>
</evidence>
<feature type="compositionally biased region" description="Low complexity" evidence="6">
    <location>
        <begin position="146"/>
        <end position="162"/>
    </location>
</feature>
<feature type="region of interest" description="Disordered" evidence="6">
    <location>
        <begin position="455"/>
        <end position="504"/>
    </location>
</feature>
<dbReference type="PANTHER" id="PTHR14326">
    <property type="entry name" value="TARGETING PROTEIN FOR XKLP2"/>
    <property type="match status" value="1"/>
</dbReference>
<sequence>MSEDGIECTPPRGGKVDPRYEFCAPRYHDFTAEATPAGGGRDQEERSKREEREAEEWFSLLNAGFINTDLSTPRSRTCTYSSSSPSKCQMSQETDAAGAPEAQAAGGAKAVIAVTGSSGVEENVFGSEGASASDENPTGLETEPKTVASVAPPGPAVATAPSIPTTTMCLRSRRLNNLARRTGTNPSTGPSFTVPQSPMLSTKTRASKRLLDRQKSKGAGAASTSSLTSHAMKPKRVGVRKTVAAGRKMFSRAAISSPAFRTRSRARLLRGAGPGPAGKGKGGNAAARGATLVRGLQSKKISKPGQRKKLVCNRRRTTSFEPFSLQTETRGMKKKRELERIMEGEAMEAKKLQNSFKAREVPNPFDLLRPSSSGAAVKAPTEPRPFNLRSQRLHEKAQEELKEIRTQKENAEKRMSTQFKARPSLCTAGSKKRLPFKPLKASNNSRSLGIIPVPMKLKSASRAAERRDWNLKQKQRRAELEQEKKKSAEERQRAEEKEIRSLRKSMVFKARPLPKYLR</sequence>
<dbReference type="InterPro" id="IPR027329">
    <property type="entry name" value="TPX2_C"/>
</dbReference>
<comment type="subcellular location">
    <subcellularLocation>
        <location evidence="1">Cytoplasm</location>
        <location evidence="1">Cytoskeleton</location>
    </subcellularLocation>
</comment>
<dbReference type="Pfam" id="PF06886">
    <property type="entry name" value="TPX2"/>
    <property type="match status" value="1"/>
</dbReference>
<keyword evidence="4" id="KW-0206">Cytoskeleton</keyword>
<dbReference type="Proteomes" id="UP001472866">
    <property type="component" value="Chromosome 06"/>
</dbReference>
<feature type="compositionally biased region" description="Low complexity" evidence="6">
    <location>
        <begin position="72"/>
        <end position="86"/>
    </location>
</feature>
<feature type="region of interest" description="Disordered" evidence="6">
    <location>
        <begin position="122"/>
        <end position="162"/>
    </location>
</feature>
<feature type="region of interest" description="Disordered" evidence="6">
    <location>
        <begin position="180"/>
        <end position="236"/>
    </location>
</feature>
<protein>
    <submittedName>
        <fullName evidence="8">TPX2 domain-containing protein</fullName>
    </submittedName>
</protein>
<keyword evidence="9" id="KW-1185">Reference proteome</keyword>
<feature type="coiled-coil region" evidence="5">
    <location>
        <begin position="387"/>
        <end position="414"/>
    </location>
</feature>
<gene>
    <name evidence="8" type="ORF">HKI87_06g43100</name>
</gene>
<evidence type="ECO:0000256" key="3">
    <source>
        <dbReference type="ARBA" id="ARBA00022490"/>
    </source>
</evidence>
<evidence type="ECO:0000313" key="8">
    <source>
        <dbReference type="EMBL" id="WZN62768.1"/>
    </source>
</evidence>
<name>A0AAX4P9E7_9CHLO</name>
<dbReference type="GO" id="GO:0005874">
    <property type="term" value="C:microtubule"/>
    <property type="evidence" value="ECO:0007669"/>
    <property type="project" value="InterPro"/>
</dbReference>
<feature type="compositionally biased region" description="Polar residues" evidence="6">
    <location>
        <begin position="182"/>
        <end position="204"/>
    </location>
</feature>
<feature type="region of interest" description="Disordered" evidence="6">
    <location>
        <begin position="363"/>
        <end position="386"/>
    </location>
</feature>
<proteinExistence type="inferred from homology"/>
<evidence type="ECO:0000259" key="7">
    <source>
        <dbReference type="Pfam" id="PF06886"/>
    </source>
</evidence>
<feature type="compositionally biased region" description="Basic and acidic residues" evidence="6">
    <location>
        <begin position="41"/>
        <end position="52"/>
    </location>
</feature>
<evidence type="ECO:0000256" key="6">
    <source>
        <dbReference type="SAM" id="MobiDB-lite"/>
    </source>
</evidence>
<feature type="domain" description="TPX2 C-terminal" evidence="7">
    <location>
        <begin position="456"/>
        <end position="516"/>
    </location>
</feature>
<feature type="compositionally biased region" description="Low complexity" evidence="6">
    <location>
        <begin position="96"/>
        <end position="109"/>
    </location>
</feature>
<dbReference type="InterPro" id="IPR009675">
    <property type="entry name" value="TPX2_fam"/>
</dbReference>
<reference evidence="8 9" key="1">
    <citation type="submission" date="2024-03" db="EMBL/GenBank/DDBJ databases">
        <title>Complete genome sequence of the green alga Chloropicon roscoffensis RCC1871.</title>
        <authorList>
            <person name="Lemieux C."/>
            <person name="Pombert J.-F."/>
            <person name="Otis C."/>
            <person name="Turmel M."/>
        </authorList>
    </citation>
    <scope>NUCLEOTIDE SEQUENCE [LARGE SCALE GENOMIC DNA]</scope>
    <source>
        <strain evidence="8 9">RCC1871</strain>
    </source>
</reference>
<evidence type="ECO:0000313" key="9">
    <source>
        <dbReference type="Proteomes" id="UP001472866"/>
    </source>
</evidence>
<evidence type="ECO:0000256" key="2">
    <source>
        <dbReference type="ARBA" id="ARBA00005885"/>
    </source>
</evidence>